<comment type="caution">
    <text evidence="2">The sequence shown here is derived from an EMBL/GenBank/DDBJ whole genome shotgun (WGS) entry which is preliminary data.</text>
</comment>
<evidence type="ECO:0000259" key="1">
    <source>
        <dbReference type="SMART" id="SM00471"/>
    </source>
</evidence>
<reference evidence="3" key="1">
    <citation type="submission" date="2014-03" db="EMBL/GenBank/DDBJ databases">
        <authorList>
            <person name="Urmite Genomes U."/>
        </authorList>
    </citation>
    <scope>NUCLEOTIDE SEQUENCE [LARGE SCALE GENOMIC DNA]</scope>
    <source>
        <strain evidence="3">HD-03</strain>
    </source>
</reference>
<dbReference type="CDD" id="cd00077">
    <property type="entry name" value="HDc"/>
    <property type="match status" value="1"/>
</dbReference>
<keyword evidence="3" id="KW-1185">Reference proteome</keyword>
<dbReference type="Pfam" id="PF13328">
    <property type="entry name" value="HD_4"/>
    <property type="match status" value="1"/>
</dbReference>
<proteinExistence type="predicted"/>
<name>A0A024P8C6_9BACI</name>
<dbReference type="GO" id="GO:0008893">
    <property type="term" value="F:guanosine-3',5'-bis(diphosphate) 3'-diphosphatase activity"/>
    <property type="evidence" value="ECO:0007669"/>
    <property type="project" value="TreeGrafter"/>
</dbReference>
<dbReference type="OrthoDB" id="9802385at2"/>
<dbReference type="AlphaFoldDB" id="A0A024P8C6"/>
<evidence type="ECO:0000313" key="2">
    <source>
        <dbReference type="EMBL" id="CDQ25369.1"/>
    </source>
</evidence>
<dbReference type="Gene3D" id="1.10.3210.10">
    <property type="entry name" value="Hypothetical protein af1432"/>
    <property type="match status" value="1"/>
</dbReference>
<dbReference type="SUPFAM" id="SSF109604">
    <property type="entry name" value="HD-domain/PDEase-like"/>
    <property type="match status" value="1"/>
</dbReference>
<protein>
    <submittedName>
        <fullName evidence="2">Bifunctional (P)ppGpp synthase/hydrolase RelA</fullName>
    </submittedName>
</protein>
<evidence type="ECO:0000313" key="3">
    <source>
        <dbReference type="Proteomes" id="UP000028868"/>
    </source>
</evidence>
<accession>A0A024P8C6</accession>
<reference evidence="2 3" key="2">
    <citation type="submission" date="2014-05" db="EMBL/GenBank/DDBJ databases">
        <title>Draft genome sequence of Halobacillus karajensis HK-03.</title>
        <authorList>
            <person name="Khelaifia S."/>
            <person name="Croce O."/>
            <person name="Lagier J.C."/>
            <person name="Raoult D."/>
        </authorList>
    </citation>
    <scope>NUCLEOTIDE SEQUENCE [LARGE SCALE GENOMIC DNA]</scope>
    <source>
        <strain evidence="2 3">HD-03</strain>
    </source>
</reference>
<dbReference type="EMBL" id="CCDI010000005">
    <property type="protein sequence ID" value="CDQ25369.1"/>
    <property type="molecule type" value="Genomic_DNA"/>
</dbReference>
<dbReference type="RefSeq" id="WP_035511111.1">
    <property type="nucleotide sequence ID" value="NZ_CCDH010000005.1"/>
</dbReference>
<sequence length="179" mass="20814">MIDKAKLFATKAHCGQKRKNADEDYIVHPVRVAETLKQAGFHDVLICAGYLHDVAEDTAYTLDDIEKEFGFDVRQLVAAHTEDKSKAWQERKQQTIHTVHEASFDVKSLIVADKLDNLESLQKEIQTHGNEVWKKFNAGYDWQKWYNQSIAEAMTNGLRSEQIPHYFKRYKQLVKQTFD</sequence>
<organism evidence="2 3">
    <name type="scientific">Halobacillus karajensis</name>
    <dbReference type="NCBI Taxonomy" id="195088"/>
    <lineage>
        <taxon>Bacteria</taxon>
        <taxon>Bacillati</taxon>
        <taxon>Bacillota</taxon>
        <taxon>Bacilli</taxon>
        <taxon>Bacillales</taxon>
        <taxon>Bacillaceae</taxon>
        <taxon>Halobacillus</taxon>
    </lineage>
</organism>
<dbReference type="InterPro" id="IPR003607">
    <property type="entry name" value="HD/PDEase_dom"/>
</dbReference>
<dbReference type="Proteomes" id="UP000028868">
    <property type="component" value="Unassembled WGS sequence"/>
</dbReference>
<dbReference type="PANTHER" id="PTHR46246">
    <property type="entry name" value="GUANOSINE-3',5'-BIS(DIPHOSPHATE) 3'-PYROPHOSPHOHYDROLASE MESH1"/>
    <property type="match status" value="1"/>
</dbReference>
<dbReference type="InterPro" id="IPR052194">
    <property type="entry name" value="MESH1"/>
</dbReference>
<gene>
    <name evidence="2" type="primary">relA_2</name>
    <name evidence="2" type="ORF">BN983_03700</name>
</gene>
<dbReference type="SMART" id="SM00471">
    <property type="entry name" value="HDc"/>
    <property type="match status" value="1"/>
</dbReference>
<dbReference type="PANTHER" id="PTHR46246:SF1">
    <property type="entry name" value="GUANOSINE-3',5'-BIS(DIPHOSPHATE) 3'-PYROPHOSPHOHYDROLASE MESH1"/>
    <property type="match status" value="1"/>
</dbReference>
<feature type="domain" description="HD/PDEase" evidence="1">
    <location>
        <begin position="21"/>
        <end position="127"/>
    </location>
</feature>